<dbReference type="KEGG" id="smic:SmB9_34070"/>
<reference evidence="3 4" key="1">
    <citation type="submission" date="2018-06" db="EMBL/GenBank/DDBJ databases">
        <title>Complete Genome Sequence of the Microcystin-Degrading Bacterium Sphingosinicella microcystinivorans Strain B-9.</title>
        <authorList>
            <person name="Jin H."/>
            <person name="Nishizawa T."/>
            <person name="Guo Y."/>
            <person name="Nishizawa A."/>
            <person name="Park H."/>
            <person name="Kato H."/>
            <person name="Tsuji K."/>
            <person name="Harada K."/>
        </authorList>
    </citation>
    <scope>NUCLEOTIDE SEQUENCE [LARGE SCALE GENOMIC DNA]</scope>
    <source>
        <strain evidence="3 4">B9</strain>
    </source>
</reference>
<feature type="domain" description="Metallo-beta-lactamase" evidence="2">
    <location>
        <begin position="68"/>
        <end position="282"/>
    </location>
</feature>
<dbReference type="SMART" id="SM00849">
    <property type="entry name" value="Lactamase_B"/>
    <property type="match status" value="1"/>
</dbReference>
<dbReference type="AlphaFoldDB" id="A0AAD1D8V1"/>
<dbReference type="InterPro" id="IPR036866">
    <property type="entry name" value="RibonucZ/Hydroxyglut_hydro"/>
</dbReference>
<gene>
    <name evidence="3" type="ORF">SmB9_34070</name>
</gene>
<dbReference type="Gene3D" id="3.60.15.10">
    <property type="entry name" value="Ribonuclease Z/Hydroxyacylglutathione hydrolase-like"/>
    <property type="match status" value="1"/>
</dbReference>
<dbReference type="PANTHER" id="PTHR46018">
    <property type="entry name" value="ZINC PHOSPHODIESTERASE ELAC PROTEIN 1"/>
    <property type="match status" value="1"/>
</dbReference>
<dbReference type="EMBL" id="AP018711">
    <property type="protein sequence ID" value="BBE35749.1"/>
    <property type="molecule type" value="Genomic_DNA"/>
</dbReference>
<proteinExistence type="predicted"/>
<evidence type="ECO:0000313" key="3">
    <source>
        <dbReference type="EMBL" id="BBE35749.1"/>
    </source>
</evidence>
<dbReference type="SUPFAM" id="SSF56281">
    <property type="entry name" value="Metallo-hydrolase/oxidoreductase"/>
    <property type="match status" value="1"/>
</dbReference>
<dbReference type="Proteomes" id="UP000275727">
    <property type="component" value="Chromosome"/>
</dbReference>
<accession>A0AAD1D8V1</accession>
<dbReference type="RefSeq" id="WP_243445458.1">
    <property type="nucleotide sequence ID" value="NZ_AP018711.1"/>
</dbReference>
<evidence type="ECO:0000259" key="2">
    <source>
        <dbReference type="SMART" id="SM00849"/>
    </source>
</evidence>
<protein>
    <submittedName>
        <fullName evidence="3">Ribonuclease Z</fullName>
    </submittedName>
</protein>
<sequence>MMRKILAAVVLVVFAFLAFRHFQPEIGERLFARAAAANVGRDVRDGLPDGLHVALCGAGSPLSASTRAGPCTAVIAGRRVFIVDTGGGSVRTLGAMGLPVGDVEALLLTHFHSDHIDGIGELMTLRWASSGSATPLPVYGPPGVDAVVEGLNAAYALDRGYRVAHHGADIVPPAGHGAAPHVFPADRPLVVLDDGGLRVTAFPVRHDPVRPAVGYRFDYAGRSVVISGDTAPDPIVAEQAKGADILVHEALNAGMVSVLERALRADGNARAAKIMSDIPGYHASPGDAARAAATANVRMLVLNHVVPPLPLRILEPYFLRDATTHYEGPIVVGADGMLFSLPRGADTIKRDDLL</sequence>
<evidence type="ECO:0000313" key="4">
    <source>
        <dbReference type="Proteomes" id="UP000275727"/>
    </source>
</evidence>
<evidence type="ECO:0000256" key="1">
    <source>
        <dbReference type="ARBA" id="ARBA00022801"/>
    </source>
</evidence>
<dbReference type="CDD" id="cd07719">
    <property type="entry name" value="arylsulfatase_AtsA-like_MBL-fold"/>
    <property type="match status" value="1"/>
</dbReference>
<dbReference type="Pfam" id="PF12706">
    <property type="entry name" value="Lactamase_B_2"/>
    <property type="match status" value="1"/>
</dbReference>
<keyword evidence="1" id="KW-0378">Hydrolase</keyword>
<dbReference type="PANTHER" id="PTHR46018:SF2">
    <property type="entry name" value="ZINC PHOSPHODIESTERASE ELAC PROTEIN 1"/>
    <property type="match status" value="1"/>
</dbReference>
<dbReference type="GO" id="GO:0042781">
    <property type="term" value="F:3'-tRNA processing endoribonuclease activity"/>
    <property type="evidence" value="ECO:0007669"/>
    <property type="project" value="TreeGrafter"/>
</dbReference>
<dbReference type="InterPro" id="IPR001279">
    <property type="entry name" value="Metallo-B-lactamas"/>
</dbReference>
<organism evidence="3 4">
    <name type="scientific">Sphingosinicella microcystinivorans</name>
    <dbReference type="NCBI Taxonomy" id="335406"/>
    <lineage>
        <taxon>Bacteria</taxon>
        <taxon>Pseudomonadati</taxon>
        <taxon>Pseudomonadota</taxon>
        <taxon>Alphaproteobacteria</taxon>
        <taxon>Sphingomonadales</taxon>
        <taxon>Sphingosinicellaceae</taxon>
        <taxon>Sphingosinicella</taxon>
    </lineage>
</organism>
<dbReference type="InterPro" id="IPR044094">
    <property type="entry name" value="AtsA-like_MBL-fold"/>
</dbReference>
<name>A0AAD1D8V1_SPHMI</name>